<name>A0ABN6GBY4_9GAMM</name>
<organism evidence="1 2">
    <name type="scientific">Allochromatium tepidum</name>
    <dbReference type="NCBI Taxonomy" id="553982"/>
    <lineage>
        <taxon>Bacteria</taxon>
        <taxon>Pseudomonadati</taxon>
        <taxon>Pseudomonadota</taxon>
        <taxon>Gammaproteobacteria</taxon>
        <taxon>Chromatiales</taxon>
        <taxon>Chromatiaceae</taxon>
        <taxon>Allochromatium</taxon>
    </lineage>
</organism>
<accession>A0ABN6GBY4</accession>
<proteinExistence type="predicted"/>
<protein>
    <submittedName>
        <fullName evidence="1">Uncharacterized protein</fullName>
    </submittedName>
</protein>
<dbReference type="EMBL" id="AP024563">
    <property type="protein sequence ID" value="BCU07174.1"/>
    <property type="molecule type" value="Genomic_DNA"/>
</dbReference>
<evidence type="ECO:0000313" key="1">
    <source>
        <dbReference type="EMBL" id="BCU07174.1"/>
    </source>
</evidence>
<gene>
    <name evidence="1" type="ORF">Atep_18510</name>
</gene>
<dbReference type="Proteomes" id="UP000680679">
    <property type="component" value="Chromosome"/>
</dbReference>
<reference evidence="1 2" key="1">
    <citation type="submission" date="2021-04" db="EMBL/GenBank/DDBJ databases">
        <title>Complete genome sequencing of Allochromatium tepidum strain NZ.</title>
        <authorList>
            <person name="Tsukatani Y."/>
            <person name="Mori H."/>
        </authorList>
    </citation>
    <scope>NUCLEOTIDE SEQUENCE [LARGE SCALE GENOMIC DNA]</scope>
    <source>
        <strain evidence="1 2">NZ</strain>
    </source>
</reference>
<keyword evidence="2" id="KW-1185">Reference proteome</keyword>
<evidence type="ECO:0000313" key="2">
    <source>
        <dbReference type="Proteomes" id="UP000680679"/>
    </source>
</evidence>
<sequence length="84" mass="9868">MRRCHVEPYLDEMARWPTYEEYVLCGLMTERGPWHHIPIVGAYKRYSPPSESSMRLATRELWNRAVARVTPTLMRAHKAVPSRA</sequence>